<dbReference type="CDD" id="cd00603">
    <property type="entry name" value="IPT_PCSR"/>
    <property type="match status" value="1"/>
</dbReference>
<evidence type="ECO:0000313" key="2">
    <source>
        <dbReference type="Proteomes" id="UP000516148"/>
    </source>
</evidence>
<name>A0A7H0LJ11_9SPHN</name>
<accession>A0A7H0LJ11</accession>
<organism evidence="1 2">
    <name type="scientific">Sphingomonas alpina</name>
    <dbReference type="NCBI Taxonomy" id="653931"/>
    <lineage>
        <taxon>Bacteria</taxon>
        <taxon>Pseudomonadati</taxon>
        <taxon>Pseudomonadota</taxon>
        <taxon>Alphaproteobacteria</taxon>
        <taxon>Sphingomonadales</taxon>
        <taxon>Sphingomonadaceae</taxon>
        <taxon>Sphingomonas</taxon>
    </lineage>
</organism>
<evidence type="ECO:0000313" key="1">
    <source>
        <dbReference type="EMBL" id="QNQ09664.1"/>
    </source>
</evidence>
<dbReference type="Proteomes" id="UP000516148">
    <property type="component" value="Chromosome"/>
</dbReference>
<reference evidence="1 2" key="1">
    <citation type="submission" date="2020-09" db="EMBL/GenBank/DDBJ databases">
        <title>Sphingomonas sp., a new species isolated from pork steak.</title>
        <authorList>
            <person name="Heidler von Heilborn D."/>
        </authorList>
    </citation>
    <scope>NUCLEOTIDE SEQUENCE [LARGE SCALE GENOMIC DNA]</scope>
    <source>
        <strain evidence="2">S8-3T</strain>
    </source>
</reference>
<dbReference type="AlphaFoldDB" id="A0A7H0LJ11"/>
<dbReference type="KEGG" id="spap:H3Z74_24100"/>
<keyword evidence="2" id="KW-1185">Reference proteome</keyword>
<protein>
    <submittedName>
        <fullName evidence="1">Uncharacterized protein</fullName>
    </submittedName>
</protein>
<gene>
    <name evidence="1" type="ORF">H3Z74_24100</name>
</gene>
<proteinExistence type="predicted"/>
<dbReference type="RefSeq" id="WP_187761975.1">
    <property type="nucleotide sequence ID" value="NZ_CP061038.1"/>
</dbReference>
<dbReference type="EMBL" id="CP061038">
    <property type="protein sequence ID" value="QNQ09664.1"/>
    <property type="molecule type" value="Genomic_DNA"/>
</dbReference>
<sequence>MTGNGSIALEDFIQAVQLQLDTAQTRMSLKAQNDRLPLTFAIRDIAMDLKAHVELDDGEIRIRPAGPQDKDPTVLKLTFTAITRPMIEENAVQLAIDNKDDVLLSSLGDDELDQDERRRLEGIGVRTVSKLNEIRKQGLGGSVGRITRLPIDKLESVLSRATRPLVDDVSSEPDGADELRQRLRIKGRNLLRDGTPPRVSIAGRPVNVVHASDTEIVLAPDIDQLAGQMSLSHDSKAPTELWFDQSHAAPPLMQPVIEGNGALYGNGGHA</sequence>